<organism evidence="1 2">
    <name type="scientific">Vibrio comitans NBRC 102076</name>
    <dbReference type="NCBI Taxonomy" id="1219078"/>
    <lineage>
        <taxon>Bacteria</taxon>
        <taxon>Pseudomonadati</taxon>
        <taxon>Pseudomonadota</taxon>
        <taxon>Gammaproteobacteria</taxon>
        <taxon>Vibrionales</taxon>
        <taxon>Vibrionaceae</taxon>
        <taxon>Vibrio</taxon>
    </lineage>
</organism>
<name>A0A4Y3IQP7_9VIBR</name>
<reference evidence="1 2" key="1">
    <citation type="submission" date="2019-06" db="EMBL/GenBank/DDBJ databases">
        <title>Whole genome shotgun sequence of Vibrio comitans NBRC 102076.</title>
        <authorList>
            <person name="Hosoyama A."/>
            <person name="Uohara A."/>
            <person name="Ohji S."/>
            <person name="Ichikawa N."/>
        </authorList>
    </citation>
    <scope>NUCLEOTIDE SEQUENCE [LARGE SCALE GENOMIC DNA]</scope>
    <source>
        <strain evidence="1 2">NBRC 102076</strain>
    </source>
</reference>
<keyword evidence="2" id="KW-1185">Reference proteome</keyword>
<dbReference type="EMBL" id="BJLH01000012">
    <property type="protein sequence ID" value="GEA61507.1"/>
    <property type="molecule type" value="Genomic_DNA"/>
</dbReference>
<dbReference type="Proteomes" id="UP000318242">
    <property type="component" value="Unassembled WGS sequence"/>
</dbReference>
<gene>
    <name evidence="1" type="ORF">VCO01S_27000</name>
</gene>
<proteinExistence type="predicted"/>
<accession>A0A4Y3IQP7</accession>
<evidence type="ECO:0000313" key="1">
    <source>
        <dbReference type="EMBL" id="GEA61507.1"/>
    </source>
</evidence>
<comment type="caution">
    <text evidence="1">The sequence shown here is derived from an EMBL/GenBank/DDBJ whole genome shotgun (WGS) entry which is preliminary data.</text>
</comment>
<dbReference type="AlphaFoldDB" id="A0A4Y3IQP7"/>
<sequence length="55" mass="6071">MNRSTRNRYLINILAIIGLLLFSALPTVSANIDKTSYPILDKDISLALGLSTSYE</sequence>
<dbReference type="RefSeq" id="WP_167495402.1">
    <property type="nucleotide sequence ID" value="NZ_BJLH01000012.1"/>
</dbReference>
<protein>
    <submittedName>
        <fullName evidence="1">Uncharacterized protein</fullName>
    </submittedName>
</protein>
<evidence type="ECO:0000313" key="2">
    <source>
        <dbReference type="Proteomes" id="UP000318242"/>
    </source>
</evidence>